<gene>
    <name evidence="2" type="ORF">HJG60_008802</name>
</gene>
<name>A0A833YM77_9CHIR</name>
<reference evidence="2 3" key="1">
    <citation type="journal article" date="2020" name="Nature">
        <title>Six reference-quality genomes reveal evolution of bat adaptations.</title>
        <authorList>
            <person name="Jebb D."/>
            <person name="Huang Z."/>
            <person name="Pippel M."/>
            <person name="Hughes G.M."/>
            <person name="Lavrichenko K."/>
            <person name="Devanna P."/>
            <person name="Winkler S."/>
            <person name="Jermiin L.S."/>
            <person name="Skirmuntt E.C."/>
            <person name="Katzourakis A."/>
            <person name="Burkitt-Gray L."/>
            <person name="Ray D.A."/>
            <person name="Sullivan K.A.M."/>
            <person name="Roscito J.G."/>
            <person name="Kirilenko B.M."/>
            <person name="Davalos L.M."/>
            <person name="Corthals A.P."/>
            <person name="Power M.L."/>
            <person name="Jones G."/>
            <person name="Ransome R.D."/>
            <person name="Dechmann D.K.N."/>
            <person name="Locatelli A.G."/>
            <person name="Puechmaille S.J."/>
            <person name="Fedrigo O."/>
            <person name="Jarvis E.D."/>
            <person name="Hiller M."/>
            <person name="Vernes S.C."/>
            <person name="Myers E.W."/>
            <person name="Teeling E.C."/>
        </authorList>
    </citation>
    <scope>NUCLEOTIDE SEQUENCE [LARGE SCALE GENOMIC DNA]</scope>
    <source>
        <strain evidence="2">Bat1K_MPI-CBG_1</strain>
    </source>
</reference>
<feature type="compositionally biased region" description="Polar residues" evidence="1">
    <location>
        <begin position="8"/>
        <end position="17"/>
    </location>
</feature>
<evidence type="ECO:0000313" key="3">
    <source>
        <dbReference type="Proteomes" id="UP000664940"/>
    </source>
</evidence>
<organism evidence="2 3">
    <name type="scientific">Phyllostomus discolor</name>
    <name type="common">pale spear-nosed bat</name>
    <dbReference type="NCBI Taxonomy" id="89673"/>
    <lineage>
        <taxon>Eukaryota</taxon>
        <taxon>Metazoa</taxon>
        <taxon>Chordata</taxon>
        <taxon>Craniata</taxon>
        <taxon>Vertebrata</taxon>
        <taxon>Euteleostomi</taxon>
        <taxon>Mammalia</taxon>
        <taxon>Eutheria</taxon>
        <taxon>Laurasiatheria</taxon>
        <taxon>Chiroptera</taxon>
        <taxon>Yangochiroptera</taxon>
        <taxon>Phyllostomidae</taxon>
        <taxon>Phyllostominae</taxon>
        <taxon>Phyllostomus</taxon>
    </lineage>
</organism>
<evidence type="ECO:0000256" key="1">
    <source>
        <dbReference type="SAM" id="MobiDB-lite"/>
    </source>
</evidence>
<comment type="caution">
    <text evidence="2">The sequence shown here is derived from an EMBL/GenBank/DDBJ whole genome shotgun (WGS) entry which is preliminary data.</text>
</comment>
<proteinExistence type="predicted"/>
<accession>A0A833YM77</accession>
<sequence>MCWWRLQSPHTRSTPGTGSEGGRTGPPRSPLLELGAPPCPEPAGPHSLVVHHPPYSPSDTCPRSPTPGPGARRGAPVVLACHEAPRQPGARDGLEGMHCSGRSARCRRLRFRRSPEWESVEQTLPAPRGRQGRLGPQWTACPGLSTY</sequence>
<dbReference type="AlphaFoldDB" id="A0A833YM77"/>
<dbReference type="Proteomes" id="UP000664940">
    <property type="component" value="Unassembled WGS sequence"/>
</dbReference>
<protein>
    <submittedName>
        <fullName evidence="2">Uncharacterized protein</fullName>
    </submittedName>
</protein>
<feature type="region of interest" description="Disordered" evidence="1">
    <location>
        <begin position="1"/>
        <end position="74"/>
    </location>
</feature>
<feature type="region of interest" description="Disordered" evidence="1">
    <location>
        <begin position="115"/>
        <end position="147"/>
    </location>
</feature>
<dbReference type="EMBL" id="JABVXQ010000013">
    <property type="protein sequence ID" value="KAF6081783.1"/>
    <property type="molecule type" value="Genomic_DNA"/>
</dbReference>
<evidence type="ECO:0000313" key="2">
    <source>
        <dbReference type="EMBL" id="KAF6081783.1"/>
    </source>
</evidence>